<keyword evidence="2" id="KW-1185">Reference proteome</keyword>
<reference evidence="1 2" key="1">
    <citation type="submission" date="2019-01" db="EMBL/GenBank/DDBJ databases">
        <title>Spirosoma flava sp. nov., a propanil-degrading bacterium isolated from herbicide-contaminated soil.</title>
        <authorList>
            <person name="Zhang L."/>
            <person name="Jiang J.-D."/>
        </authorList>
    </citation>
    <scope>NUCLEOTIDE SEQUENCE [LARGE SCALE GENOMIC DNA]</scope>
    <source>
        <strain evidence="1 2">TY50</strain>
    </source>
</reference>
<evidence type="ECO:0000313" key="2">
    <source>
        <dbReference type="Proteomes" id="UP000290407"/>
    </source>
</evidence>
<dbReference type="Proteomes" id="UP000290407">
    <property type="component" value="Unassembled WGS sequence"/>
</dbReference>
<dbReference type="RefSeq" id="WP_129606370.1">
    <property type="nucleotide sequence ID" value="NZ_SBLB01000013.1"/>
</dbReference>
<evidence type="ECO:0000313" key="1">
    <source>
        <dbReference type="EMBL" id="RYC66576.1"/>
    </source>
</evidence>
<comment type="caution">
    <text evidence="1">The sequence shown here is derived from an EMBL/GenBank/DDBJ whole genome shotgun (WGS) entry which is preliminary data.</text>
</comment>
<dbReference type="EMBL" id="SBLB01000013">
    <property type="protein sequence ID" value="RYC66576.1"/>
    <property type="molecule type" value="Genomic_DNA"/>
</dbReference>
<dbReference type="AlphaFoldDB" id="A0A4Q2UCS0"/>
<proteinExistence type="predicted"/>
<accession>A0A4Q2UCS0</accession>
<protein>
    <submittedName>
        <fullName evidence="1">Uncharacterized protein</fullName>
    </submittedName>
</protein>
<sequence>MKYIFQSITMVILCVCLDGCFLILDPCPKDQKLGDLQLTNPNFSPYRGDETLVFINQTGQKISLTNFEYSTLSTRQRLVVSTPCYKSDWVKQQVYYDVPRVFISYRLSKTNYLTTLDYSFGIQDLRMDQARSDTILAEDMTISNTFVKPGTLLRVLVSDRGNRAKFDTVNGQYPRLIQYRVISDTAFNGNLYKQVYCSKELPTIYFTTKDGIIAFKDQQQWWYKSY</sequence>
<name>A0A4Q2UCS0_9BACT</name>
<organism evidence="1 2">
    <name type="scientific">Spirosoma sordidisoli</name>
    <dbReference type="NCBI Taxonomy" id="2502893"/>
    <lineage>
        <taxon>Bacteria</taxon>
        <taxon>Pseudomonadati</taxon>
        <taxon>Bacteroidota</taxon>
        <taxon>Cytophagia</taxon>
        <taxon>Cytophagales</taxon>
        <taxon>Cytophagaceae</taxon>
        <taxon>Spirosoma</taxon>
    </lineage>
</organism>
<gene>
    <name evidence="1" type="ORF">EQG79_28695</name>
</gene>